<feature type="signal peptide" evidence="1">
    <location>
        <begin position="1"/>
        <end position="34"/>
    </location>
</feature>
<reference evidence="5" key="1">
    <citation type="journal article" date="2019" name="Int. J. Syst. Evol. Microbiol.">
        <title>The Global Catalogue of Microorganisms (GCM) 10K type strain sequencing project: providing services to taxonomists for standard genome sequencing and annotation.</title>
        <authorList>
            <consortium name="The Broad Institute Genomics Platform"/>
            <consortium name="The Broad Institute Genome Sequencing Center for Infectious Disease"/>
            <person name="Wu L."/>
            <person name="Ma J."/>
        </authorList>
    </citation>
    <scope>NUCLEOTIDE SEQUENCE [LARGE SCALE GENOMIC DNA]</scope>
    <source>
        <strain evidence="5">JCM 3366</strain>
    </source>
</reference>
<dbReference type="InterPro" id="IPR011249">
    <property type="entry name" value="Metalloenz_LuxS/M16"/>
</dbReference>
<dbReference type="PANTHER" id="PTHR11851">
    <property type="entry name" value="METALLOPROTEASE"/>
    <property type="match status" value="1"/>
</dbReference>
<feature type="chain" id="PRO_5046321332" evidence="1">
    <location>
        <begin position="35"/>
        <end position="451"/>
    </location>
</feature>
<dbReference type="InterPro" id="IPR050361">
    <property type="entry name" value="MPP/UQCRC_Complex"/>
</dbReference>
<dbReference type="Gene3D" id="3.30.830.10">
    <property type="entry name" value="Metalloenzyme, LuxS/M16 peptidase-like"/>
    <property type="match status" value="2"/>
</dbReference>
<feature type="domain" description="Peptidase M16 N-terminal" evidence="2">
    <location>
        <begin position="59"/>
        <end position="190"/>
    </location>
</feature>
<dbReference type="Pfam" id="PF05193">
    <property type="entry name" value="Peptidase_M16_C"/>
    <property type="match status" value="1"/>
</dbReference>
<evidence type="ECO:0000259" key="2">
    <source>
        <dbReference type="Pfam" id="PF00675"/>
    </source>
</evidence>
<comment type="caution">
    <text evidence="4">The sequence shown here is derived from an EMBL/GenBank/DDBJ whole genome shotgun (WGS) entry which is preliminary data.</text>
</comment>
<keyword evidence="1" id="KW-0732">Signal</keyword>
<evidence type="ECO:0000259" key="3">
    <source>
        <dbReference type="Pfam" id="PF05193"/>
    </source>
</evidence>
<accession>A0ABW0T4Q9</accession>
<feature type="domain" description="Peptidase M16 C-terminal" evidence="3">
    <location>
        <begin position="202"/>
        <end position="375"/>
    </location>
</feature>
<dbReference type="SUPFAM" id="SSF63411">
    <property type="entry name" value="LuxS/MPP-like metallohydrolase"/>
    <property type="match status" value="2"/>
</dbReference>
<dbReference type="EMBL" id="JBHSNB010000001">
    <property type="protein sequence ID" value="MFC5584314.1"/>
    <property type="molecule type" value="Genomic_DNA"/>
</dbReference>
<dbReference type="RefSeq" id="WP_246637774.1">
    <property type="nucleotide sequence ID" value="NZ_CP078143.1"/>
</dbReference>
<keyword evidence="5" id="KW-1185">Reference proteome</keyword>
<protein>
    <submittedName>
        <fullName evidence="4">M16 family metallopeptidase</fullName>
    </submittedName>
</protein>
<dbReference type="PANTHER" id="PTHR11851:SF224">
    <property type="entry name" value="PROCESSING PROTEASE"/>
    <property type="match status" value="1"/>
</dbReference>
<dbReference type="InterPro" id="IPR011765">
    <property type="entry name" value="Pept_M16_N"/>
</dbReference>
<sequence>MKQTSNFHPGAFMRSFLNAGALVALILIVVPAQAAVQIQDVTSQKGIDAWLVEDHSLPIITFQFSFKSGSAQDPEGKEGLANLMTGLFDEGAGDLDSDAFQLKLEELGAEMSFRTNSDEISGQVRMLAENSDEVLELVRLAVTSPRFDADPVERIRSQIAVGIRADERDPRKQGALKLSEALYGDHPYAHPDEGTLESLSGISPEDLKAFHARVFARSNLTIGVVGAIDAESLVSVLDTVFGDLPEEAELRPVADIEPKLDQEIRIDYPLPQATLQLVYPGVKRDDPEFFSAYLFNQILGGGVFSSRLFNEVREKRGLAYGASSYLHSRDHAQSLAIQTATSAERAGETLSVIDDVVASLRDEGPTEEELEVAKTYVIGSYAINNLDSSTAIARTLVGLQQDDLGIDYIERRADLINAVTLDDVKEIAKRLLSQEPALLVIGPAEQARNGG</sequence>
<evidence type="ECO:0000313" key="4">
    <source>
        <dbReference type="EMBL" id="MFC5584314.1"/>
    </source>
</evidence>
<organism evidence="4 5">
    <name type="scientific">Nitratireductor kimnyeongensis</name>
    <dbReference type="NCBI Taxonomy" id="430679"/>
    <lineage>
        <taxon>Bacteria</taxon>
        <taxon>Pseudomonadati</taxon>
        <taxon>Pseudomonadota</taxon>
        <taxon>Alphaproteobacteria</taxon>
        <taxon>Hyphomicrobiales</taxon>
        <taxon>Phyllobacteriaceae</taxon>
        <taxon>Nitratireductor</taxon>
    </lineage>
</organism>
<name>A0ABW0T4Q9_9HYPH</name>
<dbReference type="InterPro" id="IPR007863">
    <property type="entry name" value="Peptidase_M16_C"/>
</dbReference>
<evidence type="ECO:0000256" key="1">
    <source>
        <dbReference type="SAM" id="SignalP"/>
    </source>
</evidence>
<evidence type="ECO:0000313" key="5">
    <source>
        <dbReference type="Proteomes" id="UP001596107"/>
    </source>
</evidence>
<gene>
    <name evidence="4" type="ORF">ACFPOD_04260</name>
</gene>
<dbReference type="Pfam" id="PF00675">
    <property type="entry name" value="Peptidase_M16"/>
    <property type="match status" value="1"/>
</dbReference>
<proteinExistence type="predicted"/>
<dbReference type="Proteomes" id="UP001596107">
    <property type="component" value="Unassembled WGS sequence"/>
</dbReference>